<dbReference type="Pfam" id="PF23840">
    <property type="entry name" value="Phage_tail_terminator"/>
    <property type="match status" value="1"/>
</dbReference>
<dbReference type="EMBL" id="CP008956">
    <property type="protein sequence ID" value="QJQ02110.1"/>
    <property type="molecule type" value="Genomic_DNA"/>
</dbReference>
<organism evidence="1 2">
    <name type="scientific">Herbaspirillum rubrisubalbicans Os34</name>
    <dbReference type="NCBI Taxonomy" id="1235827"/>
    <lineage>
        <taxon>Bacteria</taxon>
        <taxon>Pseudomonadati</taxon>
        <taxon>Pseudomonadota</taxon>
        <taxon>Betaproteobacteria</taxon>
        <taxon>Burkholderiales</taxon>
        <taxon>Oxalobacteraceae</taxon>
        <taxon>Herbaspirillum</taxon>
    </lineage>
</organism>
<reference evidence="1 2" key="1">
    <citation type="journal article" date="2012" name="J. Bacteriol.">
        <title>Genome sequence of the pathogenic Herbaspirillum seropedicae strain Os34, isolated from rice roots.</title>
        <authorList>
            <person name="Ye W."/>
            <person name="Ye S."/>
            <person name="Liu J."/>
            <person name="Chang S."/>
            <person name="Chen M."/>
            <person name="Zhu B."/>
            <person name="Guo L."/>
            <person name="An Q."/>
        </authorList>
    </citation>
    <scope>NUCLEOTIDE SEQUENCE [LARGE SCALE GENOMIC DNA]</scope>
    <source>
        <strain evidence="1 2">Os34</strain>
    </source>
</reference>
<dbReference type="RefSeq" id="WP_017454748.1">
    <property type="nucleotide sequence ID" value="NZ_CP008956.1"/>
</dbReference>
<dbReference type="Proteomes" id="UP000501648">
    <property type="component" value="Chromosome"/>
</dbReference>
<dbReference type="InterPro" id="IPR056912">
    <property type="entry name" value="Phage_JBD30_tail_term-like"/>
</dbReference>
<protein>
    <submittedName>
        <fullName evidence="1">Uncharacterized protein</fullName>
    </submittedName>
</protein>
<name>A0A6M3ZW34_9BURK</name>
<evidence type="ECO:0000313" key="2">
    <source>
        <dbReference type="Proteomes" id="UP000501648"/>
    </source>
</evidence>
<sequence length="198" mass="22186">MKLTPVVAQLRDRVPFFARRVFGGIDWEALEDSAKLATPCAYVIVGDSDAERNKYQSLVAQDVTDQFDVVVVLDAPNGQDLERIDDVHLVRSLLSLALVGWKPMPDFDPIEFVGGQLILQNRSRIVYRFSYLTEFQLGRGDGAGPAENWGDVMRDGLPRLEGIKFELDAIDPMADKNLKYPGPDGRIEITINQEFTSE</sequence>
<dbReference type="AlphaFoldDB" id="A0A6M3ZW34"/>
<proteinExistence type="predicted"/>
<gene>
    <name evidence="1" type="ORF">C798_18290</name>
</gene>
<evidence type="ECO:0000313" key="1">
    <source>
        <dbReference type="EMBL" id="QJQ02110.1"/>
    </source>
</evidence>
<accession>A0A6M3ZW34</accession>